<feature type="transmembrane region" description="Helical" evidence="1">
    <location>
        <begin position="46"/>
        <end position="65"/>
    </location>
</feature>
<name>A0A914E8D7_9BILA</name>
<reference evidence="3" key="1">
    <citation type="submission" date="2022-11" db="UniProtKB">
        <authorList>
            <consortium name="WormBaseParasite"/>
        </authorList>
    </citation>
    <scope>IDENTIFICATION</scope>
</reference>
<sequence length="152" mass="16570">MVFFGCFPSADDVEIAEENIGYLFNDGIPGENVTLGLRADAMISPIVLVMLPLVYIVGSMAFGISNATISIALNLGFSWMPMVNCFTTAFFVKPYRIAVEQLLCGRCCTISSKWSNEVTVTSFIKVKPKVAFTSAANSVKTQNLTLKRSMTC</sequence>
<evidence type="ECO:0000256" key="1">
    <source>
        <dbReference type="SAM" id="Phobius"/>
    </source>
</evidence>
<evidence type="ECO:0000313" key="2">
    <source>
        <dbReference type="Proteomes" id="UP000887540"/>
    </source>
</evidence>
<keyword evidence="1" id="KW-1133">Transmembrane helix</keyword>
<dbReference type="Proteomes" id="UP000887540">
    <property type="component" value="Unplaced"/>
</dbReference>
<accession>A0A914E8D7</accession>
<keyword evidence="1" id="KW-0472">Membrane</keyword>
<protein>
    <submittedName>
        <fullName evidence="3">Uncharacterized protein</fullName>
    </submittedName>
</protein>
<feature type="transmembrane region" description="Helical" evidence="1">
    <location>
        <begin position="71"/>
        <end position="92"/>
    </location>
</feature>
<proteinExistence type="predicted"/>
<dbReference type="AlphaFoldDB" id="A0A914E8D7"/>
<keyword evidence="2" id="KW-1185">Reference proteome</keyword>
<organism evidence="2 3">
    <name type="scientific">Acrobeloides nanus</name>
    <dbReference type="NCBI Taxonomy" id="290746"/>
    <lineage>
        <taxon>Eukaryota</taxon>
        <taxon>Metazoa</taxon>
        <taxon>Ecdysozoa</taxon>
        <taxon>Nematoda</taxon>
        <taxon>Chromadorea</taxon>
        <taxon>Rhabditida</taxon>
        <taxon>Tylenchina</taxon>
        <taxon>Cephalobomorpha</taxon>
        <taxon>Cephaloboidea</taxon>
        <taxon>Cephalobidae</taxon>
        <taxon>Acrobeloides</taxon>
    </lineage>
</organism>
<dbReference type="WBParaSite" id="ACRNAN_scaffold6259.g22352.t1">
    <property type="protein sequence ID" value="ACRNAN_scaffold6259.g22352.t1"/>
    <property type="gene ID" value="ACRNAN_scaffold6259.g22352"/>
</dbReference>
<keyword evidence="1" id="KW-0812">Transmembrane</keyword>
<evidence type="ECO:0000313" key="3">
    <source>
        <dbReference type="WBParaSite" id="ACRNAN_scaffold6259.g22352.t1"/>
    </source>
</evidence>